<dbReference type="Proteomes" id="UP000317494">
    <property type="component" value="Unassembled WGS sequence"/>
</dbReference>
<evidence type="ECO:0000256" key="1">
    <source>
        <dbReference type="SAM" id="SignalP"/>
    </source>
</evidence>
<keyword evidence="1" id="KW-0732">Signal</keyword>
<keyword evidence="3" id="KW-1185">Reference proteome</keyword>
<evidence type="ECO:0000313" key="3">
    <source>
        <dbReference type="Proteomes" id="UP000317494"/>
    </source>
</evidence>
<dbReference type="VEuPathDB" id="FungiDB:SeMB42_g03805"/>
<proteinExistence type="predicted"/>
<evidence type="ECO:0008006" key="4">
    <source>
        <dbReference type="Google" id="ProtNLM"/>
    </source>
</evidence>
<sequence length="236" mass="26368">MLVQVSPRTTTIRCGALPLLLLVPLCWLFARSVAATRHDHDYDHAVTPHGHNEALPVMKPDHRHPNIDYSPSAHLNERMTSSTSHLSIDLDPSSSSPLEATVVIIRHGEKLNWPQGVQPSEVKAKEYIDNHKLSAKGYERASALVSYFQHRDELVAITNGRKFDHIVSQAVDTGPDPLGESERPEETVKPYAESMKRNVTKYTKKNISQAISFMKSQKNSTILVCEDVRRTVSGCP</sequence>
<dbReference type="EMBL" id="QEAN01000142">
    <property type="protein sequence ID" value="TPX46169.1"/>
    <property type="molecule type" value="Genomic_DNA"/>
</dbReference>
<evidence type="ECO:0000313" key="2">
    <source>
        <dbReference type="EMBL" id="TPX46169.1"/>
    </source>
</evidence>
<reference evidence="2 3" key="1">
    <citation type="journal article" date="2019" name="Sci. Rep.">
        <title>Comparative genomics of chytrid fungi reveal insights into the obligate biotrophic and pathogenic lifestyle of Synchytrium endobioticum.</title>
        <authorList>
            <person name="van de Vossenberg B.T.L.H."/>
            <person name="Warris S."/>
            <person name="Nguyen H.D.T."/>
            <person name="van Gent-Pelzer M.P.E."/>
            <person name="Joly D.L."/>
            <person name="van de Geest H.C."/>
            <person name="Bonants P.J.M."/>
            <person name="Smith D.S."/>
            <person name="Levesque C.A."/>
            <person name="van der Lee T.A.J."/>
        </authorList>
    </citation>
    <scope>NUCLEOTIDE SEQUENCE [LARGE SCALE GENOMIC DNA]</scope>
    <source>
        <strain evidence="2 3">MB42</strain>
    </source>
</reference>
<feature type="chain" id="PRO_5021305144" description="Phosphoglycerate mutase (2,3-diphosphoglycerate-dependent)" evidence="1">
    <location>
        <begin position="36"/>
        <end position="236"/>
    </location>
</feature>
<organism evidence="2 3">
    <name type="scientific">Synchytrium endobioticum</name>
    <dbReference type="NCBI Taxonomy" id="286115"/>
    <lineage>
        <taxon>Eukaryota</taxon>
        <taxon>Fungi</taxon>
        <taxon>Fungi incertae sedis</taxon>
        <taxon>Chytridiomycota</taxon>
        <taxon>Chytridiomycota incertae sedis</taxon>
        <taxon>Chytridiomycetes</taxon>
        <taxon>Synchytriales</taxon>
        <taxon>Synchytriaceae</taxon>
        <taxon>Synchytrium</taxon>
    </lineage>
</organism>
<dbReference type="AlphaFoldDB" id="A0A507D3T7"/>
<comment type="caution">
    <text evidence="2">The sequence shown here is derived from an EMBL/GenBank/DDBJ whole genome shotgun (WGS) entry which is preliminary data.</text>
</comment>
<gene>
    <name evidence="2" type="ORF">SeMB42_g03805</name>
</gene>
<feature type="signal peptide" evidence="1">
    <location>
        <begin position="1"/>
        <end position="35"/>
    </location>
</feature>
<protein>
    <recommendedName>
        <fullName evidence="4">Phosphoglycerate mutase (2,3-diphosphoglycerate-dependent)</fullName>
    </recommendedName>
</protein>
<name>A0A507D3T7_9FUNG</name>
<accession>A0A507D3T7</accession>